<dbReference type="InterPro" id="IPR000237">
    <property type="entry name" value="GRIP_dom"/>
</dbReference>
<dbReference type="InterPro" id="IPR051952">
    <property type="entry name" value="Golgi-autophagy_related"/>
</dbReference>
<feature type="region of interest" description="Disordered" evidence="7">
    <location>
        <begin position="1145"/>
        <end position="1171"/>
    </location>
</feature>
<dbReference type="PROSITE" id="PS50913">
    <property type="entry name" value="GRIP"/>
    <property type="match status" value="1"/>
</dbReference>
<evidence type="ECO:0000313" key="10">
    <source>
        <dbReference type="Proteomes" id="UP000684084"/>
    </source>
</evidence>
<feature type="coiled-coil region" evidence="6">
    <location>
        <begin position="99"/>
        <end position="126"/>
    </location>
</feature>
<evidence type="ECO:0000313" key="9">
    <source>
        <dbReference type="EMBL" id="CAB5355580.1"/>
    </source>
</evidence>
<dbReference type="Pfam" id="PF01465">
    <property type="entry name" value="GRIP"/>
    <property type="match status" value="1"/>
</dbReference>
<dbReference type="VEuPathDB" id="FungiDB:RhiirFUN_012038"/>
<evidence type="ECO:0000256" key="4">
    <source>
        <dbReference type="ARBA" id="ARBA00023054"/>
    </source>
</evidence>
<dbReference type="Proteomes" id="UP000684084">
    <property type="component" value="Unassembled WGS sequence"/>
</dbReference>
<evidence type="ECO:0000259" key="8">
    <source>
        <dbReference type="PROSITE" id="PS50913"/>
    </source>
</evidence>
<keyword evidence="4 6" id="KW-0175">Coiled coil</keyword>
<name>A0A915YYP4_9GLOM</name>
<feature type="compositionally biased region" description="Polar residues" evidence="7">
    <location>
        <begin position="1162"/>
        <end position="1171"/>
    </location>
</feature>
<dbReference type="OrthoDB" id="1926336at2759"/>
<accession>A0A915YYP4</accession>
<feature type="region of interest" description="Disordered" evidence="7">
    <location>
        <begin position="236"/>
        <end position="267"/>
    </location>
</feature>
<feature type="region of interest" description="Disordered" evidence="7">
    <location>
        <begin position="820"/>
        <end position="854"/>
    </location>
</feature>
<evidence type="ECO:0000256" key="5">
    <source>
        <dbReference type="ARBA" id="ARBA00023136"/>
    </source>
</evidence>
<dbReference type="GO" id="GO:0005794">
    <property type="term" value="C:Golgi apparatus"/>
    <property type="evidence" value="ECO:0007669"/>
    <property type="project" value="TreeGrafter"/>
</dbReference>
<protein>
    <recommendedName>
        <fullName evidence="8">GRIP domain-containing protein</fullName>
    </recommendedName>
</protein>
<comment type="subcellular location">
    <subcellularLocation>
        <location evidence="2">Cytoplasm</location>
    </subcellularLocation>
    <subcellularLocation>
        <location evidence="1">Endomembrane system</location>
        <topology evidence="1">Peripheral membrane protein</topology>
    </subcellularLocation>
</comment>
<evidence type="ECO:0000256" key="2">
    <source>
        <dbReference type="ARBA" id="ARBA00004496"/>
    </source>
</evidence>
<dbReference type="PANTHER" id="PTHR23157:SF25">
    <property type="entry name" value="GRIP AND COILED-COIL DOMAIN-CONTAINING PROTEIN 1"/>
    <property type="match status" value="1"/>
</dbReference>
<dbReference type="PANTHER" id="PTHR23157">
    <property type="entry name" value="GRIP AND COILED-COIL DOMAIN-CONTAINING PROTEIN 1"/>
    <property type="match status" value="1"/>
</dbReference>
<keyword evidence="5" id="KW-0472">Membrane</keyword>
<organism evidence="9 10">
    <name type="scientific">Rhizophagus irregularis</name>
    <dbReference type="NCBI Taxonomy" id="588596"/>
    <lineage>
        <taxon>Eukaryota</taxon>
        <taxon>Fungi</taxon>
        <taxon>Fungi incertae sedis</taxon>
        <taxon>Mucoromycota</taxon>
        <taxon>Glomeromycotina</taxon>
        <taxon>Glomeromycetes</taxon>
        <taxon>Glomerales</taxon>
        <taxon>Glomeraceae</taxon>
        <taxon>Rhizophagus</taxon>
    </lineage>
</organism>
<proteinExistence type="predicted"/>
<reference evidence="9" key="1">
    <citation type="submission" date="2020-05" db="EMBL/GenBank/DDBJ databases">
        <authorList>
            <person name="Rincon C."/>
            <person name="Sanders R I."/>
            <person name="Robbins C."/>
            <person name="Chaturvedi A."/>
        </authorList>
    </citation>
    <scope>NUCLEOTIDE SEQUENCE</scope>
    <source>
        <strain evidence="9">CHB12</strain>
    </source>
</reference>
<evidence type="ECO:0000256" key="6">
    <source>
        <dbReference type="SAM" id="Coils"/>
    </source>
</evidence>
<feature type="compositionally biased region" description="Basic and acidic residues" evidence="7">
    <location>
        <begin position="832"/>
        <end position="853"/>
    </location>
</feature>
<sequence>MFSNFKDRINNGLHNMKEKQLNNGVDNVDEENIEVIPSSSNNSSNSSIGGLFPSVRRSLQSTRLQNSSSSIKSEDSSSRVDVTLFGSEDDTEIIEGFSNEKEKEETENLSEEIKEKLVKLKKYETKFPEILRLYKKLLNEKKAIETVLRENTHLDGLSDVESFEAHLRNLNIKNEMSMEEIKRLTQIQDESKKQIEEIKEAHNMQSKSQTDLIENLQEKFKEQEKEVVELRKQLLEKSSPPSTLQEINNHKDDITNLDKPSENENENSLDEVAIEALSPPSSIDSQTLKNVEEINSIRSQYETKIVSLQKQLDDIKPTNSSLNLKIEELNNELSNFHKKVENLESSNLELKRKLEDSSNNLNESIKKLDLYNQKIQELESDKSLLKENETKLSNEISQLCEKIETLTNTQINNEKNLRIEFEQKITQLKNNSSAKKSSLEKTIEELNKENENVRKELEQHHMALNTKIKEFEEEKDLITKQFDKKLDDAKIAKEKALNDAIAENEALDIEAWETERHQLEAQIKLLQQEIEQLKQENVPSSKPSSPPTGIIQERDALQIQVEEMRSALSSLTQNNNVDENQPDKAPIESDSVTEEIHELKNELNTVRKQVDEQQTKIQESEEQITTLKNNVSEKDEQLSTVRSQLDSTKESIVKLEQTINEYRDKVSEIEKAKDNLQKNLDSIIIERDNLLKERDELKLTHVEINKQNDSLKSDLTSTRGKLTELENQIGELMKERDDLNSSKKDLIKDLEIVQKKANDSRARMDDEMEALRNKLAATEKNYALLESDVSRLHVAKTDALEKLSDVESRLKSLTQRERELQESFNEAKSTVQKRDNELDNLKKQQADDEEKRKQSLNLLKKTQQKINTLEKEKKDLSEEVERLQDTARTAEQSANKELTAKSTQISQLEALNEKLTAEKEGLFDQLQMKEAEFESSQSLMENSQHRSTELTHQLKEIEEKSLALEEELTLLKRLYKEKSRENEALTIRVEELDKGTTERVDSLRKQVETHKQVKEKAEFELREVKRTIDDRIQEMVNKLSVKDQEVKRLETKLEEKDNSIKLVKEENQSLKQQMLDIEAKMNKLNAEVANADEKSANYHELEHSKERIKEEYEKMLEESRLRESTFRTMNKTLQEEVRKLQKMVDRSAPNSPQPISPGYSRNPLTPTSSIINNPMDDDTRILYIRDVVLKFLEYKDRRKFLLPVLTTVLQMSDKEKTKLESMYVANQNLTIGGHSLHSEEKIEPSLPINKAIFLIIVRHPAYVIIMGVYLRTYTSGYISGFSPITDEVDYMSKLIFLDVVLSECKNSNFENIRQTKRRLWASKYSRVKSQEFTRCLL</sequence>
<feature type="compositionally biased region" description="Basic and acidic residues" evidence="7">
    <location>
        <begin position="248"/>
        <end position="262"/>
    </location>
</feature>
<evidence type="ECO:0000256" key="1">
    <source>
        <dbReference type="ARBA" id="ARBA00004184"/>
    </source>
</evidence>
<comment type="caution">
    <text evidence="9">The sequence shown here is derived from an EMBL/GenBank/DDBJ whole genome shotgun (WGS) entry which is preliminary data.</text>
</comment>
<dbReference type="EMBL" id="CAGKOT010000010">
    <property type="protein sequence ID" value="CAB5355580.1"/>
    <property type="molecule type" value="Genomic_DNA"/>
</dbReference>
<evidence type="ECO:0000256" key="3">
    <source>
        <dbReference type="ARBA" id="ARBA00022490"/>
    </source>
</evidence>
<feature type="region of interest" description="Disordered" evidence="7">
    <location>
        <begin position="571"/>
        <end position="590"/>
    </location>
</feature>
<gene>
    <name evidence="9" type="ORF">CHRIB12_LOCUS6120</name>
</gene>
<feature type="domain" description="GRIP" evidence="8">
    <location>
        <begin position="1174"/>
        <end position="1222"/>
    </location>
</feature>
<feature type="coiled-coil region" evidence="6">
    <location>
        <begin position="167"/>
        <end position="233"/>
    </location>
</feature>
<keyword evidence="3" id="KW-0963">Cytoplasm</keyword>
<dbReference type="SMART" id="SM00755">
    <property type="entry name" value="Grip"/>
    <property type="match status" value="1"/>
</dbReference>
<evidence type="ECO:0000256" key="7">
    <source>
        <dbReference type="SAM" id="MobiDB-lite"/>
    </source>
</evidence>